<organism evidence="1 2">
    <name type="scientific">Armillaria ostoyae</name>
    <name type="common">Armillaria root rot fungus</name>
    <dbReference type="NCBI Taxonomy" id="47428"/>
    <lineage>
        <taxon>Eukaryota</taxon>
        <taxon>Fungi</taxon>
        <taxon>Dikarya</taxon>
        <taxon>Basidiomycota</taxon>
        <taxon>Agaricomycotina</taxon>
        <taxon>Agaricomycetes</taxon>
        <taxon>Agaricomycetidae</taxon>
        <taxon>Agaricales</taxon>
        <taxon>Marasmiineae</taxon>
        <taxon>Physalacriaceae</taxon>
        <taxon>Armillaria</taxon>
    </lineage>
</organism>
<protein>
    <submittedName>
        <fullName evidence="1">Uncharacterized protein</fullName>
    </submittedName>
</protein>
<proteinExistence type="predicted"/>
<dbReference type="OrthoDB" id="10606772at2759"/>
<accession>A0A284SAA0</accession>
<dbReference type="Proteomes" id="UP000219338">
    <property type="component" value="Unassembled WGS sequence"/>
</dbReference>
<keyword evidence="2" id="KW-1185">Reference proteome</keyword>
<dbReference type="AlphaFoldDB" id="A0A284SAA0"/>
<reference evidence="2" key="1">
    <citation type="journal article" date="2017" name="Nat. Ecol. Evol.">
        <title>Genome expansion and lineage-specific genetic innovations in the forest pathogenic fungi Armillaria.</title>
        <authorList>
            <person name="Sipos G."/>
            <person name="Prasanna A.N."/>
            <person name="Walter M.C."/>
            <person name="O'Connor E."/>
            <person name="Balint B."/>
            <person name="Krizsan K."/>
            <person name="Kiss B."/>
            <person name="Hess J."/>
            <person name="Varga T."/>
            <person name="Slot J."/>
            <person name="Riley R."/>
            <person name="Boka B."/>
            <person name="Rigling D."/>
            <person name="Barry K."/>
            <person name="Lee J."/>
            <person name="Mihaltcheva S."/>
            <person name="LaButti K."/>
            <person name="Lipzen A."/>
            <person name="Waldron R."/>
            <person name="Moloney N.M."/>
            <person name="Sperisen C."/>
            <person name="Kredics L."/>
            <person name="Vagvoelgyi C."/>
            <person name="Patrignani A."/>
            <person name="Fitzpatrick D."/>
            <person name="Nagy I."/>
            <person name="Doyle S."/>
            <person name="Anderson J.B."/>
            <person name="Grigoriev I.V."/>
            <person name="Gueldener U."/>
            <person name="Muensterkoetter M."/>
            <person name="Nagy L.G."/>
        </authorList>
    </citation>
    <scope>NUCLEOTIDE SEQUENCE [LARGE SCALE GENOMIC DNA]</scope>
    <source>
        <strain evidence="2">C18/9</strain>
    </source>
</reference>
<name>A0A284SAA0_ARMOS</name>
<sequence>MNLDSVHPFCGTHTISSNLSALRTYDEEIDSLVVLIGVCECVQSDFVCRMCRIVWTVISSFPSSIATPFETRSR</sequence>
<gene>
    <name evidence="1" type="ORF">ARMOST_21514</name>
</gene>
<evidence type="ECO:0000313" key="2">
    <source>
        <dbReference type="Proteomes" id="UP000219338"/>
    </source>
</evidence>
<dbReference type="EMBL" id="FUEG01000050">
    <property type="protein sequence ID" value="SJL17943.1"/>
    <property type="molecule type" value="Genomic_DNA"/>
</dbReference>
<evidence type="ECO:0000313" key="1">
    <source>
        <dbReference type="EMBL" id="SJL17943.1"/>
    </source>
</evidence>